<evidence type="ECO:0000256" key="7">
    <source>
        <dbReference type="PROSITE-ProRule" id="PRU10141"/>
    </source>
</evidence>
<dbReference type="InterPro" id="IPR008271">
    <property type="entry name" value="Ser/Thr_kinase_AS"/>
</dbReference>
<dbReference type="PANTHER" id="PTHR43289:SF6">
    <property type="entry name" value="SERINE_THREONINE-PROTEIN KINASE NEKL-3"/>
    <property type="match status" value="1"/>
</dbReference>
<dbReference type="PANTHER" id="PTHR43289">
    <property type="entry name" value="MITOGEN-ACTIVATED PROTEIN KINASE KINASE KINASE 20-RELATED"/>
    <property type="match status" value="1"/>
</dbReference>
<dbReference type="EC" id="2.7.11.1" evidence="1"/>
<dbReference type="SMART" id="SM00220">
    <property type="entry name" value="S_TKc"/>
    <property type="match status" value="1"/>
</dbReference>
<dbReference type="InterPro" id="IPR008969">
    <property type="entry name" value="CarboxyPept-like_regulatory"/>
</dbReference>
<dbReference type="PROSITE" id="PS50011">
    <property type="entry name" value="PROTEIN_KINASE_DOM"/>
    <property type="match status" value="1"/>
</dbReference>
<dbReference type="FunFam" id="1.10.510.10:FF:000021">
    <property type="entry name" value="Serine/threonine protein kinase"/>
    <property type="match status" value="1"/>
</dbReference>
<proteinExistence type="predicted"/>
<evidence type="ECO:0000256" key="2">
    <source>
        <dbReference type="ARBA" id="ARBA00022527"/>
    </source>
</evidence>
<keyword evidence="9" id="KW-0812">Transmembrane</keyword>
<dbReference type="Proteomes" id="UP000319143">
    <property type="component" value="Unassembled WGS sequence"/>
</dbReference>
<dbReference type="Gene3D" id="3.30.200.20">
    <property type="entry name" value="Phosphorylase Kinase, domain 1"/>
    <property type="match status" value="1"/>
</dbReference>
<evidence type="ECO:0000313" key="11">
    <source>
        <dbReference type="EMBL" id="TWU38624.1"/>
    </source>
</evidence>
<evidence type="ECO:0000256" key="6">
    <source>
        <dbReference type="ARBA" id="ARBA00022840"/>
    </source>
</evidence>
<evidence type="ECO:0000256" key="3">
    <source>
        <dbReference type="ARBA" id="ARBA00022679"/>
    </source>
</evidence>
<reference evidence="11 12" key="1">
    <citation type="submission" date="2019-02" db="EMBL/GenBank/DDBJ databases">
        <title>Deep-cultivation of Planctomycetes and their phenomic and genomic characterization uncovers novel biology.</title>
        <authorList>
            <person name="Wiegand S."/>
            <person name="Jogler M."/>
            <person name="Boedeker C."/>
            <person name="Pinto D."/>
            <person name="Vollmers J."/>
            <person name="Rivas-Marin E."/>
            <person name="Kohn T."/>
            <person name="Peeters S.H."/>
            <person name="Heuer A."/>
            <person name="Rast P."/>
            <person name="Oberbeckmann S."/>
            <person name="Bunk B."/>
            <person name="Jeske O."/>
            <person name="Meyerdierks A."/>
            <person name="Storesund J.E."/>
            <person name="Kallscheuer N."/>
            <person name="Luecker S."/>
            <person name="Lage O.M."/>
            <person name="Pohl T."/>
            <person name="Merkel B.J."/>
            <person name="Hornburger P."/>
            <person name="Mueller R.-W."/>
            <person name="Bruemmer F."/>
            <person name="Labrenz M."/>
            <person name="Spormann A.M."/>
            <person name="Op Den Camp H."/>
            <person name="Overmann J."/>
            <person name="Amann R."/>
            <person name="Jetten M.S.M."/>
            <person name="Mascher T."/>
            <person name="Medema M.H."/>
            <person name="Devos D.P."/>
            <person name="Kaster A.-K."/>
            <person name="Ovreas L."/>
            <person name="Rohde M."/>
            <person name="Galperin M.Y."/>
            <person name="Jogler C."/>
        </authorList>
    </citation>
    <scope>NUCLEOTIDE SEQUENCE [LARGE SCALE GENOMIC DNA]</scope>
    <source>
        <strain evidence="11 12">Poly41</strain>
    </source>
</reference>
<dbReference type="Pfam" id="PF00069">
    <property type="entry name" value="Pkinase"/>
    <property type="match status" value="1"/>
</dbReference>
<dbReference type="EMBL" id="SJPV01000004">
    <property type="protein sequence ID" value="TWU38624.1"/>
    <property type="molecule type" value="Genomic_DNA"/>
</dbReference>
<sequence>MKSVTQCLQAPDIEAFLSGTVTTSQSELWEEHFSSCESCRVAVASQIGDQDWWNDAEQSLQNADLAEGREPSGDTPNSSRRATNDSTGEHETTDELLKLLGPTDDPRMMGRLGPYEVLGVLGRGGMGIVFKAFDAPLNRYVAIKMLLPHLAASGAARKRFEREGQAAAAVIDDHVLPIYAVSKWQNIPYLVMQYSSGNNLQRRIDVDGPLDVKEILRIGMQTARGLAAAHAQGLVHRDVKPSNMLLDGTVERVMLTDFGLARAVDDASITRTGTIAGTPQYMSPEQARGKSVDARSDLFGLGCVLYAMCTGHPPFRAESSYAILRLITDEEPRPIREINADVPDWLCSIIGKLMSKKADERYENAEEVAELLEQCLAHVQQPTTTPLPESLAAIAPQRNRRPPFIKFIAAAAFAFSLFFAGVLIVLELNKGTLTIESEVADVPIRITQGDNIVERLTVSKNGESVRIAAGRYVVDVDNGFDGVVVEGGAVTLKRGTSEIVRFVKTGQQSTETAQINPGDIIEVSVRWRVEAEPIPDKNVVLLARVGADGKVRLAEFGQVEASTTAEVERTIFAALQNEYFEAPLIVQARVVQSSNEAVNRKKLQPGDLVGISIRRSIRPEATMHTPAKVAENGKVLLPMIGEVDVAGMTLADLESKILDDSIAHHATGPLPIVLVQYLDPDEVTVVIETVTENVPVRVAQGTVTQQMTVTKEGKSTHTASSSGKYRMRIPANGTPTIKRVDVDTNDGKHNSDDDTSPTTRTIDYGGICIRAEDETPIAGAVARFFILNMHGKQSSLSLLEMTTTDKDGHFRFDSEIPDDAEVDLTRSWIAITSTGRASRIFFWQGGLDPRQIEMRPSASLKGRVTDSVSRPVAGAKVRLGPNQMPGVNDAVTDKDGRFEIADLEKVDKFSYETGISNMLYVEHPDGSKTSAIVQSIPSTVDVMLESATGEADKGEGAGKSKPSVQSNSTGLANEDDIVWTRAVQGLQLGIRFEDSEHGQAQRFTPGDVGRLQIYLQNASDKAIRTGFEPTDACKAVFQFSSHNGSVITHDGSEDSEQYVVPVPLSANFRELNPGEIRLLNNDLAGTATPSPARKLRLDEIASFAIVDNDQSKESFPRRYRLTPGKYVVSVTLEVYSGQDRFPLTSRGLPFEVVKAEVRDQLNSQATPQNDDPFSIDGGKVFRGKQVSGVLSAHDAISRYMKAVEGIRSSNVLVHEEKTFLYKQVPIDEPEIRGRRTRLVDYAKGESPRIDHRYSRQIWEADGRQRVELLHGDPASDSGIKHVSAYDGDRVRLLEVGSGHESSRDLAPDQKPLISYEGRYHSLFSELYVGGTLLELLQQRNDVTLSDADGLIRLTVSPQSGTMYPKYQFVYEFDPAHDYLPHSISASILNRKLSRIQVTDFQRLANGKFVPLAAIHETFGFKDGVAGAVVIEHTELTVDPSRSTWNEPVVPNT</sequence>
<feature type="domain" description="Protein kinase" evidence="10">
    <location>
        <begin position="115"/>
        <end position="376"/>
    </location>
</feature>
<gene>
    <name evidence="11" type="primary">pknB_19</name>
    <name evidence="11" type="ORF">Poly41_31010</name>
</gene>
<feature type="compositionally biased region" description="Polar residues" evidence="8">
    <location>
        <begin position="74"/>
        <end position="86"/>
    </location>
</feature>
<dbReference type="PROSITE" id="PS00108">
    <property type="entry name" value="PROTEIN_KINASE_ST"/>
    <property type="match status" value="1"/>
</dbReference>
<keyword evidence="3 11" id="KW-0808">Transferase</keyword>
<feature type="region of interest" description="Disordered" evidence="8">
    <location>
        <begin position="65"/>
        <end position="95"/>
    </location>
</feature>
<feature type="binding site" evidence="7">
    <location>
        <position position="144"/>
    </location>
    <ligand>
        <name>ATP</name>
        <dbReference type="ChEBI" id="CHEBI:30616"/>
    </ligand>
</feature>
<dbReference type="Gene3D" id="1.10.510.10">
    <property type="entry name" value="Transferase(Phosphotransferase) domain 1"/>
    <property type="match status" value="1"/>
</dbReference>
<evidence type="ECO:0000256" key="1">
    <source>
        <dbReference type="ARBA" id="ARBA00012513"/>
    </source>
</evidence>
<keyword evidence="6 7" id="KW-0067">ATP-binding</keyword>
<dbReference type="SUPFAM" id="SSF49464">
    <property type="entry name" value="Carboxypeptidase regulatory domain-like"/>
    <property type="match status" value="1"/>
</dbReference>
<dbReference type="PROSITE" id="PS00107">
    <property type="entry name" value="PROTEIN_KINASE_ATP"/>
    <property type="match status" value="1"/>
</dbReference>
<keyword evidence="4 7" id="KW-0547">Nucleotide-binding</keyword>
<evidence type="ECO:0000256" key="8">
    <source>
        <dbReference type="SAM" id="MobiDB-lite"/>
    </source>
</evidence>
<protein>
    <recommendedName>
        <fullName evidence="1">non-specific serine/threonine protein kinase</fullName>
        <ecNumber evidence="1">2.7.11.1</ecNumber>
    </recommendedName>
</protein>
<evidence type="ECO:0000256" key="4">
    <source>
        <dbReference type="ARBA" id="ARBA00022741"/>
    </source>
</evidence>
<feature type="region of interest" description="Disordered" evidence="8">
    <location>
        <begin position="949"/>
        <end position="970"/>
    </location>
</feature>
<dbReference type="SUPFAM" id="SSF56112">
    <property type="entry name" value="Protein kinase-like (PK-like)"/>
    <property type="match status" value="1"/>
</dbReference>
<evidence type="ECO:0000256" key="5">
    <source>
        <dbReference type="ARBA" id="ARBA00022777"/>
    </source>
</evidence>
<keyword evidence="12" id="KW-1185">Reference proteome</keyword>
<feature type="region of interest" description="Disordered" evidence="8">
    <location>
        <begin position="735"/>
        <end position="758"/>
    </location>
</feature>
<evidence type="ECO:0000259" key="10">
    <source>
        <dbReference type="PROSITE" id="PS50011"/>
    </source>
</evidence>
<comment type="caution">
    <text evidence="11">The sequence shown here is derived from an EMBL/GenBank/DDBJ whole genome shotgun (WGS) entry which is preliminary data.</text>
</comment>
<dbReference type="CDD" id="cd14014">
    <property type="entry name" value="STKc_PknB_like"/>
    <property type="match status" value="1"/>
</dbReference>
<dbReference type="InterPro" id="IPR017441">
    <property type="entry name" value="Protein_kinase_ATP_BS"/>
</dbReference>
<dbReference type="InterPro" id="IPR011009">
    <property type="entry name" value="Kinase-like_dom_sf"/>
</dbReference>
<dbReference type="GO" id="GO:0004674">
    <property type="term" value="F:protein serine/threonine kinase activity"/>
    <property type="evidence" value="ECO:0007669"/>
    <property type="project" value="UniProtKB-KW"/>
</dbReference>
<keyword evidence="9" id="KW-0472">Membrane</keyword>
<feature type="transmembrane region" description="Helical" evidence="9">
    <location>
        <begin position="407"/>
        <end position="426"/>
    </location>
</feature>
<feature type="compositionally biased region" description="Basic and acidic residues" evidence="8">
    <location>
        <begin position="738"/>
        <end position="752"/>
    </location>
</feature>
<organism evidence="11 12">
    <name type="scientific">Novipirellula artificiosorum</name>
    <dbReference type="NCBI Taxonomy" id="2528016"/>
    <lineage>
        <taxon>Bacteria</taxon>
        <taxon>Pseudomonadati</taxon>
        <taxon>Planctomycetota</taxon>
        <taxon>Planctomycetia</taxon>
        <taxon>Pirellulales</taxon>
        <taxon>Pirellulaceae</taxon>
        <taxon>Novipirellula</taxon>
    </lineage>
</organism>
<keyword evidence="9" id="KW-1133">Transmembrane helix</keyword>
<keyword evidence="5 11" id="KW-0418">Kinase</keyword>
<accession>A0A5C6DR12</accession>
<keyword evidence="2" id="KW-0723">Serine/threonine-protein kinase</keyword>
<dbReference type="InterPro" id="IPR000719">
    <property type="entry name" value="Prot_kinase_dom"/>
</dbReference>
<dbReference type="Pfam" id="PF02563">
    <property type="entry name" value="Poly_export"/>
    <property type="match status" value="1"/>
</dbReference>
<evidence type="ECO:0000313" key="12">
    <source>
        <dbReference type="Proteomes" id="UP000319143"/>
    </source>
</evidence>
<dbReference type="GO" id="GO:0005524">
    <property type="term" value="F:ATP binding"/>
    <property type="evidence" value="ECO:0007669"/>
    <property type="project" value="UniProtKB-UniRule"/>
</dbReference>
<dbReference type="InterPro" id="IPR003715">
    <property type="entry name" value="Poly_export_N"/>
</dbReference>
<evidence type="ECO:0000256" key="9">
    <source>
        <dbReference type="SAM" id="Phobius"/>
    </source>
</evidence>
<dbReference type="RefSeq" id="WP_197231345.1">
    <property type="nucleotide sequence ID" value="NZ_SJPV01000004.1"/>
</dbReference>
<name>A0A5C6DR12_9BACT</name>